<proteinExistence type="predicted"/>
<protein>
    <submittedName>
        <fullName evidence="1">Uncharacterized protein</fullName>
    </submittedName>
</protein>
<reference evidence="1" key="1">
    <citation type="journal article" date="2021" name="PeerJ">
        <title>Extensive microbial diversity within the chicken gut microbiome revealed by metagenomics and culture.</title>
        <authorList>
            <person name="Gilroy R."/>
            <person name="Ravi A."/>
            <person name="Getino M."/>
            <person name="Pursley I."/>
            <person name="Horton D.L."/>
            <person name="Alikhan N.F."/>
            <person name="Baker D."/>
            <person name="Gharbi K."/>
            <person name="Hall N."/>
            <person name="Watson M."/>
            <person name="Adriaenssens E.M."/>
            <person name="Foster-Nyarko E."/>
            <person name="Jarju S."/>
            <person name="Secka A."/>
            <person name="Antonio M."/>
            <person name="Oren A."/>
            <person name="Chaudhuri R.R."/>
            <person name="La Ragione R."/>
            <person name="Hildebrand F."/>
            <person name="Pallen M.J."/>
        </authorList>
    </citation>
    <scope>NUCLEOTIDE SEQUENCE</scope>
    <source>
        <strain evidence="1">ChiHjej12B11-1927</strain>
    </source>
</reference>
<evidence type="ECO:0000313" key="1">
    <source>
        <dbReference type="EMBL" id="HIX37162.1"/>
    </source>
</evidence>
<organism evidence="1 2">
    <name type="scientific">Candidatus Blautia pullistercoris</name>
    <dbReference type="NCBI Taxonomy" id="2838499"/>
    <lineage>
        <taxon>Bacteria</taxon>
        <taxon>Bacillati</taxon>
        <taxon>Bacillota</taxon>
        <taxon>Clostridia</taxon>
        <taxon>Lachnospirales</taxon>
        <taxon>Lachnospiraceae</taxon>
        <taxon>Blautia</taxon>
    </lineage>
</organism>
<accession>A0A9D2AMS0</accession>
<dbReference type="Proteomes" id="UP000824230">
    <property type="component" value="Unassembled WGS sequence"/>
</dbReference>
<sequence>MERENSRNGMETLKREPVSRLPYRIRLSEDFLPLYAGPGREYVKMGTISDDQRLEIIEERWGKGQELWGRLKSNAGWILLENVERAII</sequence>
<evidence type="ECO:0000313" key="2">
    <source>
        <dbReference type="Proteomes" id="UP000824230"/>
    </source>
</evidence>
<dbReference type="AlphaFoldDB" id="A0A9D2AMS0"/>
<dbReference type="EMBL" id="DXFG01000090">
    <property type="protein sequence ID" value="HIX37162.1"/>
    <property type="molecule type" value="Genomic_DNA"/>
</dbReference>
<name>A0A9D2AMS0_9FIRM</name>
<gene>
    <name evidence="1" type="ORF">H9738_04735</name>
</gene>
<reference evidence="1" key="2">
    <citation type="submission" date="2021-04" db="EMBL/GenBank/DDBJ databases">
        <authorList>
            <person name="Gilroy R."/>
        </authorList>
    </citation>
    <scope>NUCLEOTIDE SEQUENCE</scope>
    <source>
        <strain evidence="1">ChiHjej12B11-1927</strain>
    </source>
</reference>
<comment type="caution">
    <text evidence="1">The sequence shown here is derived from an EMBL/GenBank/DDBJ whole genome shotgun (WGS) entry which is preliminary data.</text>
</comment>